<evidence type="ECO:0000313" key="10">
    <source>
        <dbReference type="Proteomes" id="UP000299102"/>
    </source>
</evidence>
<comment type="caution">
    <text evidence="9">The sequence shown here is derived from an EMBL/GenBank/DDBJ whole genome shotgun (WGS) entry which is preliminary data.</text>
</comment>
<dbReference type="GO" id="GO:0000166">
    <property type="term" value="F:nucleotide binding"/>
    <property type="evidence" value="ECO:0007669"/>
    <property type="project" value="UniProtKB-KW"/>
</dbReference>
<reference evidence="9 10" key="1">
    <citation type="journal article" date="2019" name="Commun. Biol.">
        <title>The bagworm genome reveals a unique fibroin gene that provides high tensile strength.</title>
        <authorList>
            <person name="Kono N."/>
            <person name="Nakamura H."/>
            <person name="Ohtoshi R."/>
            <person name="Tomita M."/>
            <person name="Numata K."/>
            <person name="Arakawa K."/>
        </authorList>
    </citation>
    <scope>NUCLEOTIDE SEQUENCE [LARGE SCALE GENOMIC DNA]</scope>
</reference>
<dbReference type="Pfam" id="PF00211">
    <property type="entry name" value="Guanylate_cyc"/>
    <property type="match status" value="1"/>
</dbReference>
<keyword evidence="7" id="KW-0456">Lyase</keyword>
<evidence type="ECO:0000256" key="2">
    <source>
        <dbReference type="ARBA" id="ARBA00022692"/>
    </source>
</evidence>
<protein>
    <submittedName>
        <fullName evidence="9">Receptor-type guanylate cyclase Gyc76C</fullName>
    </submittedName>
</protein>
<accession>A0A4C2AG64</accession>
<dbReference type="GO" id="GO:0001653">
    <property type="term" value="F:peptide receptor activity"/>
    <property type="evidence" value="ECO:0007669"/>
    <property type="project" value="TreeGrafter"/>
</dbReference>
<dbReference type="InterPro" id="IPR029787">
    <property type="entry name" value="Nucleotide_cyclase"/>
</dbReference>
<dbReference type="PANTHER" id="PTHR11920">
    <property type="entry name" value="GUANYLYL CYCLASE"/>
    <property type="match status" value="1"/>
</dbReference>
<evidence type="ECO:0000256" key="5">
    <source>
        <dbReference type="ARBA" id="ARBA00023136"/>
    </source>
</evidence>
<dbReference type="GO" id="GO:0007168">
    <property type="term" value="P:receptor guanylyl cyclase signaling pathway"/>
    <property type="evidence" value="ECO:0007669"/>
    <property type="project" value="TreeGrafter"/>
</dbReference>
<dbReference type="InterPro" id="IPR050401">
    <property type="entry name" value="Cyclic_nucleotide_synthase"/>
</dbReference>
<evidence type="ECO:0000256" key="4">
    <source>
        <dbReference type="ARBA" id="ARBA00022989"/>
    </source>
</evidence>
<dbReference type="PANTHER" id="PTHR11920:SF494">
    <property type="entry name" value="ATRIAL NATRIURETIC PEPTIDE RECEPTOR 2"/>
    <property type="match status" value="1"/>
</dbReference>
<evidence type="ECO:0000256" key="3">
    <source>
        <dbReference type="ARBA" id="ARBA00022741"/>
    </source>
</evidence>
<evidence type="ECO:0000256" key="7">
    <source>
        <dbReference type="ARBA" id="ARBA00023239"/>
    </source>
</evidence>
<dbReference type="Proteomes" id="UP000299102">
    <property type="component" value="Unassembled WGS sequence"/>
</dbReference>
<dbReference type="STRING" id="151549.A0A4C2AG64"/>
<evidence type="ECO:0000256" key="1">
    <source>
        <dbReference type="ARBA" id="ARBA00004370"/>
    </source>
</evidence>
<keyword evidence="6" id="KW-0325">Glycoprotein</keyword>
<keyword evidence="5" id="KW-0472">Membrane</keyword>
<dbReference type="Gene3D" id="3.30.70.1230">
    <property type="entry name" value="Nucleotide cyclase"/>
    <property type="match status" value="1"/>
</dbReference>
<sequence>MESNGEALRIHISEKTKLALDGFGSFITTKRGYVPMKGKGEMLTYWLEGEEQKPETPISAHKLMLSRRSSSRSGVTYKQNSEVAPLLTPYQLHLEQQQPIVNSRHNSPNLRVKHETQNLVASRVYEDEVAENEQPADNEATTTPLIGPQMAVNGGNNSVNHKSIKDKKRHSQHYVTTPAQTNSLNNFNTATSQYKNLVKSNNSKNVQLLNNSTNGFEEQNNSPAVKNSQTQILDVEEHPKDVTAGNHQHHNHHPAAVNSVAQSLLAKINS</sequence>
<dbReference type="EMBL" id="BGZK01003102">
    <property type="protein sequence ID" value="GBP98263.1"/>
    <property type="molecule type" value="Genomic_DNA"/>
</dbReference>
<comment type="subcellular location">
    <subcellularLocation>
        <location evidence="1">Membrane</location>
    </subcellularLocation>
</comment>
<name>A0A4C2AG64_EUMVA</name>
<dbReference type="SUPFAM" id="SSF55073">
    <property type="entry name" value="Nucleotide cyclase"/>
    <property type="match status" value="1"/>
</dbReference>
<keyword evidence="3" id="KW-0547">Nucleotide-binding</keyword>
<dbReference type="GO" id="GO:0005886">
    <property type="term" value="C:plasma membrane"/>
    <property type="evidence" value="ECO:0007669"/>
    <property type="project" value="TreeGrafter"/>
</dbReference>
<evidence type="ECO:0000259" key="8">
    <source>
        <dbReference type="Pfam" id="PF00211"/>
    </source>
</evidence>
<feature type="domain" description="Guanylate cyclase" evidence="8">
    <location>
        <begin position="1"/>
        <end position="49"/>
    </location>
</feature>
<dbReference type="GO" id="GO:0035556">
    <property type="term" value="P:intracellular signal transduction"/>
    <property type="evidence" value="ECO:0007669"/>
    <property type="project" value="InterPro"/>
</dbReference>
<keyword evidence="2" id="KW-0812">Transmembrane</keyword>
<evidence type="ECO:0000256" key="6">
    <source>
        <dbReference type="ARBA" id="ARBA00023180"/>
    </source>
</evidence>
<dbReference type="InterPro" id="IPR001054">
    <property type="entry name" value="A/G_cyclase"/>
</dbReference>
<dbReference type="OrthoDB" id="60033at2759"/>
<organism evidence="9 10">
    <name type="scientific">Eumeta variegata</name>
    <name type="common">Bagworm moth</name>
    <name type="synonym">Eumeta japonica</name>
    <dbReference type="NCBI Taxonomy" id="151549"/>
    <lineage>
        <taxon>Eukaryota</taxon>
        <taxon>Metazoa</taxon>
        <taxon>Ecdysozoa</taxon>
        <taxon>Arthropoda</taxon>
        <taxon>Hexapoda</taxon>
        <taxon>Insecta</taxon>
        <taxon>Pterygota</taxon>
        <taxon>Neoptera</taxon>
        <taxon>Endopterygota</taxon>
        <taxon>Lepidoptera</taxon>
        <taxon>Glossata</taxon>
        <taxon>Ditrysia</taxon>
        <taxon>Tineoidea</taxon>
        <taxon>Psychidae</taxon>
        <taxon>Oiketicinae</taxon>
        <taxon>Eumeta</taxon>
    </lineage>
</organism>
<keyword evidence="4" id="KW-1133">Transmembrane helix</keyword>
<dbReference type="AlphaFoldDB" id="A0A4C2AG64"/>
<gene>
    <name evidence="9" type="primary">Gyc76C</name>
    <name evidence="9" type="ORF">EVAR_70090_1</name>
</gene>
<dbReference type="GO" id="GO:0004383">
    <property type="term" value="F:guanylate cyclase activity"/>
    <property type="evidence" value="ECO:0007669"/>
    <property type="project" value="TreeGrafter"/>
</dbReference>
<evidence type="ECO:0000313" key="9">
    <source>
        <dbReference type="EMBL" id="GBP98263.1"/>
    </source>
</evidence>
<dbReference type="GO" id="GO:0004016">
    <property type="term" value="F:adenylate cyclase activity"/>
    <property type="evidence" value="ECO:0007669"/>
    <property type="project" value="TreeGrafter"/>
</dbReference>
<proteinExistence type="predicted"/>
<keyword evidence="9" id="KW-0675">Receptor</keyword>
<keyword evidence="10" id="KW-1185">Reference proteome</keyword>